<evidence type="ECO:0008006" key="3">
    <source>
        <dbReference type="Google" id="ProtNLM"/>
    </source>
</evidence>
<gene>
    <name evidence="1" type="ORF">SKA53_03844</name>
</gene>
<dbReference type="HOGENOM" id="CLU_122278_0_0_5"/>
<protein>
    <recommendedName>
        <fullName evidence="3">DUF3775 domain-containing protein</fullName>
    </recommendedName>
</protein>
<organism evidence="1 2">
    <name type="scientific">Yoonia vestfoldensis SKA53</name>
    <dbReference type="NCBI Taxonomy" id="314232"/>
    <lineage>
        <taxon>Bacteria</taxon>
        <taxon>Pseudomonadati</taxon>
        <taxon>Pseudomonadota</taxon>
        <taxon>Alphaproteobacteria</taxon>
        <taxon>Rhodobacterales</taxon>
        <taxon>Paracoccaceae</taxon>
        <taxon>Yoonia</taxon>
    </lineage>
</organism>
<dbReference type="EMBL" id="AAMS01000009">
    <property type="protein sequence ID" value="EAQ05511.1"/>
    <property type="molecule type" value="Genomic_DNA"/>
</dbReference>
<evidence type="ECO:0000313" key="1">
    <source>
        <dbReference type="EMBL" id="EAQ05511.1"/>
    </source>
</evidence>
<dbReference type="STRING" id="314232.SKA53_03844"/>
<reference evidence="1 2" key="1">
    <citation type="submission" date="2006-01" db="EMBL/GenBank/DDBJ databases">
        <authorList>
            <person name="Hagstrom A."/>
            <person name="Ferriera S."/>
            <person name="Johnson J."/>
            <person name="Kravitz S."/>
            <person name="Halpern A."/>
            <person name="Remington K."/>
            <person name="Beeson K."/>
            <person name="Tran B."/>
            <person name="Rogers Y.-H."/>
            <person name="Friedman R."/>
            <person name="Venter J.C."/>
        </authorList>
    </citation>
    <scope>NUCLEOTIDE SEQUENCE [LARGE SCALE GENOMIC DNA]</scope>
    <source>
        <strain evidence="1 2">SKA53</strain>
    </source>
</reference>
<evidence type="ECO:0000313" key="2">
    <source>
        <dbReference type="Proteomes" id="UP000004507"/>
    </source>
</evidence>
<proteinExistence type="predicted"/>
<dbReference type="Pfam" id="PF12616">
    <property type="entry name" value="DUF3775"/>
    <property type="match status" value="1"/>
</dbReference>
<dbReference type="eggNOG" id="ENOG5032XFY">
    <property type="taxonomic scope" value="Bacteria"/>
</dbReference>
<dbReference type="OrthoDB" id="5641374at2"/>
<dbReference type="RefSeq" id="WP_007204725.1">
    <property type="nucleotide sequence ID" value="NZ_CH672414.1"/>
</dbReference>
<dbReference type="InterPro" id="IPR022254">
    <property type="entry name" value="DUF3775"/>
</dbReference>
<dbReference type="Proteomes" id="UP000004507">
    <property type="component" value="Unassembled WGS sequence"/>
</dbReference>
<keyword evidence="2" id="KW-1185">Reference proteome</keyword>
<accession>A3V8T0</accession>
<dbReference type="AlphaFoldDB" id="A3V8T0"/>
<comment type="caution">
    <text evidence="1">The sequence shown here is derived from an EMBL/GenBank/DDBJ whole genome shotgun (WGS) entry which is preliminary data.</text>
</comment>
<name>A3V8T0_9RHOB</name>
<sequence length="130" mass="14381">MAALPFNDNRIEELVLRFNALMAKEATDISNLGSNASDDAVAASLQETGGDLRRDEITQEIESMNDEQQDALVALFWIGRGDREPAEWGVVKTLARQQHKGLVSRYLLGQPEVGEFLTAGLEKMLEYGVD</sequence>